<organism evidence="1 2">
    <name type="scientific">Vaccinium darrowii</name>
    <dbReference type="NCBI Taxonomy" id="229202"/>
    <lineage>
        <taxon>Eukaryota</taxon>
        <taxon>Viridiplantae</taxon>
        <taxon>Streptophyta</taxon>
        <taxon>Embryophyta</taxon>
        <taxon>Tracheophyta</taxon>
        <taxon>Spermatophyta</taxon>
        <taxon>Magnoliopsida</taxon>
        <taxon>eudicotyledons</taxon>
        <taxon>Gunneridae</taxon>
        <taxon>Pentapetalae</taxon>
        <taxon>asterids</taxon>
        <taxon>Ericales</taxon>
        <taxon>Ericaceae</taxon>
        <taxon>Vaccinioideae</taxon>
        <taxon>Vaccinieae</taxon>
        <taxon>Vaccinium</taxon>
    </lineage>
</organism>
<dbReference type="Proteomes" id="UP000828048">
    <property type="component" value="Chromosome 7"/>
</dbReference>
<proteinExistence type="predicted"/>
<gene>
    <name evidence="1" type="ORF">Vadar_007687</name>
</gene>
<sequence>MPLLDHPNLKDMENEIEENHNDENHSDCFVNCPPISKTKGSPKQKRMKGGRELGKQMRTCGLCKRVGYYITTCPEKKNAAFSNGANKRKKTTSTTEELNPVFGLTMDSYGAANPNTNSSGFQPNMRLPYSTDAAAVYRPLMPPPPYQDGGNGSSVAPPQHVDGGVNQQAKKKRGRPRKYSVVVGGNIYPSPSLQVEAVYPSGGGTDGFPVAAADGEARQEGKKQRGRPRKSAVERGSMQQEAAVYQPSGLSSPSGNMQLEVAGLSSPSTLAIPAGSSGKKSRGRPKVAKGRKQQQVASKGSAAVEFTTHVLTVQAGEDICHKIISFCENRTSGICVLSANGAVSNATLSQPETSGGTVTYEGRFEIIRLSGSFMVLENGVQRSRAGGLSVVLAGADGSILGGDLAGVITAATPVQIVVFSFVPCAEDSKLPTQAGPSTAPPNPVPGASAGGSPISWGTMSDSSGGPGSPLNQTTGAYDNNDNQHAMNNLSWLN</sequence>
<evidence type="ECO:0000313" key="2">
    <source>
        <dbReference type="Proteomes" id="UP000828048"/>
    </source>
</evidence>
<name>A0ACB7Y5V4_9ERIC</name>
<protein>
    <submittedName>
        <fullName evidence="1">Uncharacterized protein</fullName>
    </submittedName>
</protein>
<keyword evidence="2" id="KW-1185">Reference proteome</keyword>
<dbReference type="EMBL" id="CM037157">
    <property type="protein sequence ID" value="KAH7848776.1"/>
    <property type="molecule type" value="Genomic_DNA"/>
</dbReference>
<reference evidence="1 2" key="1">
    <citation type="journal article" date="2021" name="Hortic Res">
        <title>High-quality reference genome and annotation aids understanding of berry development for evergreen blueberry (Vaccinium darrowii).</title>
        <authorList>
            <person name="Yu J."/>
            <person name="Hulse-Kemp A.M."/>
            <person name="Babiker E."/>
            <person name="Staton M."/>
        </authorList>
    </citation>
    <scope>NUCLEOTIDE SEQUENCE [LARGE SCALE GENOMIC DNA]</scope>
    <source>
        <strain evidence="2">cv. NJ 8807/NJ 8810</strain>
        <tissue evidence="1">Young leaf</tissue>
    </source>
</reference>
<accession>A0ACB7Y5V4</accession>
<comment type="caution">
    <text evidence="1">The sequence shown here is derived from an EMBL/GenBank/DDBJ whole genome shotgun (WGS) entry which is preliminary data.</text>
</comment>
<evidence type="ECO:0000313" key="1">
    <source>
        <dbReference type="EMBL" id="KAH7848776.1"/>
    </source>
</evidence>